<dbReference type="PROSITE" id="PS01036">
    <property type="entry name" value="HSP70_3"/>
    <property type="match status" value="1"/>
</dbReference>
<dbReference type="GO" id="GO:0005524">
    <property type="term" value="F:ATP binding"/>
    <property type="evidence" value="ECO:0007669"/>
    <property type="project" value="UniProtKB-KW"/>
</dbReference>
<dbReference type="GO" id="GO:0140662">
    <property type="term" value="F:ATP-dependent protein folding chaperone"/>
    <property type="evidence" value="ECO:0007669"/>
    <property type="project" value="InterPro"/>
</dbReference>
<sequence length="939" mass="104203">MDFNAAEEEEFGFSRNYFLAKETGSSGKKSARKLSDINVVDEQELREASANIEPKHQNDVADLINSYKSLYPKWVFDLRCGFGLLMYGFGSKKSLIEDFASTALAEHSIVVINGYLQSINIKQVIIALAEILWEQLKLKRKVSSRGLPKVPQPFSSRSMDDLLAFLDGPEMDEKDSFICVVVNNIDGPGLRDTETQQYLARLASCSYIRVVASIDHVNAPLLWDKKMVHAQFNWYWYHVPTFAPYKVEGLFLPLILAHGSSKQSAKTALIVLQSLTPNAQSVFRILAEYQLSHPDDEGLLVHSSHKGRPRKVIIGDELTYMLFLLTGNTNYPARMASVQIYAKVKIFGLDLDLFTFGSMLKFTNAKRLIGRRFSDASVQSDTKLWPFKVIAGPGDKPMICVAYKGEEKQFAAEEISSMVLIKMREIAEAYLGSTVKNAVVTVPAYFNDSQRQATKDAGVIAGLNVMRIINEPTAAAIAYGLDKKATSVGEKNVLIFDLGGGTFDVSLLTIEEGIFEVKATAGDTHLGGEDFDNRMVNHFVQEFKRKNKKDISGNPRALRRLRTACERAKRTLSSTAQTTIEIDSLYEGIDFYSTITRARFEELNMDLFRKCMEPVEKCLRDAKMDKSTVHDVVLVGGSTRIPKVQQLLQDFFNGKELCKSINPDEAVAYGAAVQAAILSGEGNEKVQDLLLLDVTPLSSGLETAGGVMTVLIPRNTTIPTKKEQVFSTYSDNQPGVLIQVYEGERTRTRDNNLLGKFELSGIPPAPRGVPQITVCFDIDANGILNVSAEDKTTGQKNKITITNDKGRLSKEEIEKMVQEAEKYKSEDEEHKKKVEAKNALENYAYNMRNTVKDEKISAKLPAADKKKIEDAIEQAIQWLDSNQLAEADEFEDKMKELESICNPIIAKMYQGAGGDMGGGMDEDVPAGGSGAGPKIEEVD</sequence>
<dbReference type="Gene3D" id="3.30.30.30">
    <property type="match status" value="1"/>
</dbReference>
<dbReference type="FunFam" id="3.30.420.40:FF:000465">
    <property type="entry name" value="Heat shock cognate 70 kDa protein 2"/>
    <property type="match status" value="1"/>
</dbReference>
<dbReference type="PANTHER" id="PTHR19375">
    <property type="entry name" value="HEAT SHOCK PROTEIN 70KDA"/>
    <property type="match status" value="1"/>
</dbReference>
<dbReference type="Gene3D" id="3.30.420.40">
    <property type="match status" value="2"/>
</dbReference>
<feature type="region of interest" description="Disordered" evidence="5">
    <location>
        <begin position="914"/>
        <end position="939"/>
    </location>
</feature>
<dbReference type="FunFam" id="3.30.420.40:FF:000172">
    <property type="entry name" value="Heat shock 70 kDa protein"/>
    <property type="match status" value="1"/>
</dbReference>
<keyword evidence="2" id="KW-0067">ATP-binding</keyword>
<dbReference type="SUPFAM" id="SSF53067">
    <property type="entry name" value="Actin-like ATPase domain"/>
    <property type="match status" value="2"/>
</dbReference>
<dbReference type="AlphaFoldDB" id="A0A2P5XF01"/>
<evidence type="ECO:0000256" key="5">
    <source>
        <dbReference type="SAM" id="MobiDB-lite"/>
    </source>
</evidence>
<dbReference type="SUPFAM" id="SSF100920">
    <property type="entry name" value="Heat shock protein 70kD (HSP70), peptide-binding domain"/>
    <property type="match status" value="1"/>
</dbReference>
<dbReference type="PRINTS" id="PR00301">
    <property type="entry name" value="HEATSHOCK70"/>
</dbReference>
<dbReference type="GO" id="GO:0009615">
    <property type="term" value="P:response to virus"/>
    <property type="evidence" value="ECO:0007669"/>
    <property type="project" value="UniProtKB-ARBA"/>
</dbReference>
<dbReference type="PROSITE" id="PS00329">
    <property type="entry name" value="HSP70_2"/>
    <property type="match status" value="1"/>
</dbReference>
<dbReference type="InterPro" id="IPR013126">
    <property type="entry name" value="Hsp_70_fam"/>
</dbReference>
<evidence type="ECO:0000259" key="6">
    <source>
        <dbReference type="Pfam" id="PF04084"/>
    </source>
</evidence>
<dbReference type="InterPro" id="IPR018181">
    <property type="entry name" value="Heat_shock_70_CS"/>
</dbReference>
<dbReference type="EMBL" id="KZ665028">
    <property type="protein sequence ID" value="PPS01909.1"/>
    <property type="molecule type" value="Genomic_DNA"/>
</dbReference>
<dbReference type="Pfam" id="PF00012">
    <property type="entry name" value="HSP70"/>
    <property type="match status" value="1"/>
</dbReference>
<dbReference type="FunFam" id="3.90.640.10:FF:000002">
    <property type="entry name" value="Heat shock 70 kDa"/>
    <property type="match status" value="1"/>
</dbReference>
<dbReference type="NCBIfam" id="NF001413">
    <property type="entry name" value="PRK00290.1"/>
    <property type="match status" value="1"/>
</dbReference>
<keyword evidence="4" id="KW-0143">Chaperone</keyword>
<dbReference type="FunFam" id="1.20.1270.10:FF:000028">
    <property type="entry name" value="Heat shock 70 kDa protein"/>
    <property type="match status" value="1"/>
</dbReference>
<gene>
    <name evidence="7" type="ORF">GOBAR_AA18764</name>
</gene>
<dbReference type="FunFam" id="2.60.34.10:FF:000002">
    <property type="entry name" value="Heat shock 70 kDa"/>
    <property type="match status" value="1"/>
</dbReference>
<accession>A0A2P5XF01</accession>
<feature type="domain" description="Origin recognition complex subunit 2 RecA-like" evidence="6">
    <location>
        <begin position="61"/>
        <end position="239"/>
    </location>
</feature>
<dbReference type="FunFam" id="3.30.30.30:FF:000001">
    <property type="entry name" value="heat shock 70 kDa protein-like"/>
    <property type="match status" value="1"/>
</dbReference>
<dbReference type="Gene3D" id="3.90.640.10">
    <property type="entry name" value="Actin, Chain A, domain 4"/>
    <property type="match status" value="1"/>
</dbReference>
<dbReference type="Pfam" id="PF04084">
    <property type="entry name" value="RecA-like_ORC2"/>
    <property type="match status" value="1"/>
</dbReference>
<dbReference type="SUPFAM" id="SSF100934">
    <property type="entry name" value="Heat shock protein 70kD (HSP70), C-terminal subdomain"/>
    <property type="match status" value="1"/>
</dbReference>
<evidence type="ECO:0000256" key="4">
    <source>
        <dbReference type="ARBA" id="ARBA00023186"/>
    </source>
</evidence>
<keyword evidence="3" id="KW-0346">Stress response</keyword>
<keyword evidence="1" id="KW-0547">Nucleotide-binding</keyword>
<evidence type="ECO:0000256" key="1">
    <source>
        <dbReference type="ARBA" id="ARBA00022741"/>
    </source>
</evidence>
<dbReference type="Gene3D" id="1.20.1270.10">
    <property type="match status" value="1"/>
</dbReference>
<dbReference type="InterPro" id="IPR043129">
    <property type="entry name" value="ATPase_NBD"/>
</dbReference>
<name>A0A2P5XF01_GOSBA</name>
<dbReference type="InterPro" id="IPR056772">
    <property type="entry name" value="RecA-like_ORC2"/>
</dbReference>
<evidence type="ECO:0000256" key="3">
    <source>
        <dbReference type="ARBA" id="ARBA00023016"/>
    </source>
</evidence>
<protein>
    <recommendedName>
        <fullName evidence="6">Origin recognition complex subunit 2 RecA-like domain-containing protein</fullName>
    </recommendedName>
</protein>
<organism evidence="7 8">
    <name type="scientific">Gossypium barbadense</name>
    <name type="common">Sea Island cotton</name>
    <name type="synonym">Hibiscus barbadensis</name>
    <dbReference type="NCBI Taxonomy" id="3634"/>
    <lineage>
        <taxon>Eukaryota</taxon>
        <taxon>Viridiplantae</taxon>
        <taxon>Streptophyta</taxon>
        <taxon>Embryophyta</taxon>
        <taxon>Tracheophyta</taxon>
        <taxon>Spermatophyta</taxon>
        <taxon>Magnoliopsida</taxon>
        <taxon>eudicotyledons</taxon>
        <taxon>Gunneridae</taxon>
        <taxon>Pentapetalae</taxon>
        <taxon>rosids</taxon>
        <taxon>malvids</taxon>
        <taxon>Malvales</taxon>
        <taxon>Malvaceae</taxon>
        <taxon>Malvoideae</taxon>
        <taxon>Gossypium</taxon>
    </lineage>
</organism>
<dbReference type="Proteomes" id="UP000239757">
    <property type="component" value="Unassembled WGS sequence"/>
</dbReference>
<evidence type="ECO:0000313" key="7">
    <source>
        <dbReference type="EMBL" id="PPS01909.1"/>
    </source>
</evidence>
<dbReference type="InterPro" id="IPR029048">
    <property type="entry name" value="HSP70_C_sf"/>
</dbReference>
<evidence type="ECO:0000313" key="8">
    <source>
        <dbReference type="Proteomes" id="UP000239757"/>
    </source>
</evidence>
<dbReference type="InterPro" id="IPR029047">
    <property type="entry name" value="HSP70_peptide-bd_sf"/>
</dbReference>
<proteinExistence type="predicted"/>
<dbReference type="Gene3D" id="2.60.34.10">
    <property type="entry name" value="Substrate Binding Domain Of DNAk, Chain A, domain 1"/>
    <property type="match status" value="1"/>
</dbReference>
<reference evidence="7 8" key="1">
    <citation type="submission" date="2015-01" db="EMBL/GenBank/DDBJ databases">
        <title>Genome of allotetraploid Gossypium barbadense reveals genomic plasticity and fiber elongation in cotton evolution.</title>
        <authorList>
            <person name="Chen X."/>
            <person name="Liu X."/>
            <person name="Zhao B."/>
            <person name="Zheng H."/>
            <person name="Hu Y."/>
            <person name="Lu G."/>
            <person name="Yang C."/>
            <person name="Chen J."/>
            <person name="Shan C."/>
            <person name="Zhang L."/>
            <person name="Zhou Y."/>
            <person name="Wang L."/>
            <person name="Guo W."/>
            <person name="Bai Y."/>
            <person name="Ruan J."/>
            <person name="Shangguan X."/>
            <person name="Mao Y."/>
            <person name="Jiang J."/>
            <person name="Zhu Y."/>
            <person name="Lei J."/>
            <person name="Kang H."/>
            <person name="Chen S."/>
            <person name="He X."/>
            <person name="Wang R."/>
            <person name="Wang Y."/>
            <person name="Chen J."/>
            <person name="Wang L."/>
            <person name="Yu S."/>
            <person name="Wang B."/>
            <person name="Wei J."/>
            <person name="Song S."/>
            <person name="Lu X."/>
            <person name="Gao Z."/>
            <person name="Gu W."/>
            <person name="Deng X."/>
            <person name="Ma D."/>
            <person name="Wang S."/>
            <person name="Liang W."/>
            <person name="Fang L."/>
            <person name="Cai C."/>
            <person name="Zhu X."/>
            <person name="Zhou B."/>
            <person name="Zhang Y."/>
            <person name="Chen Z."/>
            <person name="Xu S."/>
            <person name="Zhu R."/>
            <person name="Wang S."/>
            <person name="Zhang T."/>
            <person name="Zhao G."/>
        </authorList>
    </citation>
    <scope>NUCLEOTIDE SEQUENCE [LARGE SCALE GENOMIC DNA]</scope>
    <source>
        <strain evidence="8">cv. Xinhai21</strain>
        <tissue evidence="7">Leaf</tissue>
    </source>
</reference>
<evidence type="ECO:0000256" key="2">
    <source>
        <dbReference type="ARBA" id="ARBA00022840"/>
    </source>
</evidence>
<dbReference type="GO" id="GO:0009408">
    <property type="term" value="P:response to heat"/>
    <property type="evidence" value="ECO:0007669"/>
    <property type="project" value="UniProtKB-ARBA"/>
</dbReference>
<dbReference type="OrthoDB" id="20198at2759"/>